<gene>
    <name evidence="1" type="ORF">BT62DRAFT_910430</name>
</gene>
<comment type="caution">
    <text evidence="1">The sequence shown here is derived from an EMBL/GenBank/DDBJ whole genome shotgun (WGS) entry which is preliminary data.</text>
</comment>
<dbReference type="OrthoDB" id="2962718at2759"/>
<evidence type="ECO:0000313" key="2">
    <source>
        <dbReference type="Proteomes" id="UP000812287"/>
    </source>
</evidence>
<dbReference type="RefSeq" id="XP_043033999.1">
    <property type="nucleotide sequence ID" value="XM_043183796.1"/>
</dbReference>
<organism evidence="1 2">
    <name type="scientific">Guyanagaster necrorhizus</name>
    <dbReference type="NCBI Taxonomy" id="856835"/>
    <lineage>
        <taxon>Eukaryota</taxon>
        <taxon>Fungi</taxon>
        <taxon>Dikarya</taxon>
        <taxon>Basidiomycota</taxon>
        <taxon>Agaricomycotina</taxon>
        <taxon>Agaricomycetes</taxon>
        <taxon>Agaricomycetidae</taxon>
        <taxon>Agaricales</taxon>
        <taxon>Marasmiineae</taxon>
        <taxon>Physalacriaceae</taxon>
        <taxon>Guyanagaster</taxon>
    </lineage>
</organism>
<proteinExistence type="predicted"/>
<protein>
    <submittedName>
        <fullName evidence="1">Uncharacterized protein</fullName>
    </submittedName>
</protein>
<keyword evidence="2" id="KW-1185">Reference proteome</keyword>
<reference evidence="1" key="1">
    <citation type="submission" date="2020-11" db="EMBL/GenBank/DDBJ databases">
        <title>Adaptations for nitrogen fixation in a non-lichenized fungal sporocarp promotes dispersal by wood-feeding termites.</title>
        <authorList>
            <consortium name="DOE Joint Genome Institute"/>
            <person name="Koch R.A."/>
            <person name="Yoon G."/>
            <person name="Arayal U."/>
            <person name="Lail K."/>
            <person name="Amirebrahimi M."/>
            <person name="Labutti K."/>
            <person name="Lipzen A."/>
            <person name="Riley R."/>
            <person name="Barry K."/>
            <person name="Henrissat B."/>
            <person name="Grigoriev I.V."/>
            <person name="Herr J.R."/>
            <person name="Aime M.C."/>
        </authorList>
    </citation>
    <scope>NUCLEOTIDE SEQUENCE</scope>
    <source>
        <strain evidence="1">MCA 3950</strain>
    </source>
</reference>
<accession>A0A9P7VGX3</accession>
<evidence type="ECO:0000313" key="1">
    <source>
        <dbReference type="EMBL" id="KAG7440499.1"/>
    </source>
</evidence>
<name>A0A9P7VGX3_9AGAR</name>
<dbReference type="AlphaFoldDB" id="A0A9P7VGX3"/>
<dbReference type="Proteomes" id="UP000812287">
    <property type="component" value="Unassembled WGS sequence"/>
</dbReference>
<sequence>MPRPTSRDVPKFDSKEPENLRCFIGQMEDLFSDYGITEDEEMKKKLVWYTDACTEEEWQALDEYTSGSFAEFKEAILKNYPEAADAETGIWERLVCIA</sequence>
<dbReference type="GeneID" id="66106093"/>
<dbReference type="EMBL" id="MU250570">
    <property type="protein sequence ID" value="KAG7440499.1"/>
    <property type="molecule type" value="Genomic_DNA"/>
</dbReference>